<protein>
    <submittedName>
        <fullName evidence="1">Uncharacterized protein</fullName>
    </submittedName>
</protein>
<evidence type="ECO:0000313" key="1">
    <source>
        <dbReference type="EMBL" id="HCT57119.1"/>
    </source>
</evidence>
<evidence type="ECO:0000313" key="2">
    <source>
        <dbReference type="Proteomes" id="UP000264071"/>
    </source>
</evidence>
<dbReference type="EMBL" id="DPIY01000006">
    <property type="protein sequence ID" value="HCT57119.1"/>
    <property type="molecule type" value="Genomic_DNA"/>
</dbReference>
<comment type="caution">
    <text evidence="1">The sequence shown here is derived from an EMBL/GenBank/DDBJ whole genome shotgun (WGS) entry which is preliminary data.</text>
</comment>
<gene>
    <name evidence="1" type="ORF">DGD08_07885</name>
</gene>
<accession>A0A3D4V7K0</accession>
<dbReference type="AlphaFoldDB" id="A0A3D4V7K0"/>
<name>A0A3D4V7K0_9BACT</name>
<reference evidence="1 2" key="1">
    <citation type="journal article" date="2018" name="Nat. Biotechnol.">
        <title>A standardized bacterial taxonomy based on genome phylogeny substantially revises the tree of life.</title>
        <authorList>
            <person name="Parks D.H."/>
            <person name="Chuvochina M."/>
            <person name="Waite D.W."/>
            <person name="Rinke C."/>
            <person name="Skarshewski A."/>
            <person name="Chaumeil P.A."/>
            <person name="Hugenholtz P."/>
        </authorList>
    </citation>
    <scope>NUCLEOTIDE SEQUENCE [LARGE SCALE GENOMIC DNA]</scope>
    <source>
        <strain evidence="1">UBA8844</strain>
    </source>
</reference>
<organism evidence="1 2">
    <name type="scientific">Gemmatimonas aurantiaca</name>
    <dbReference type="NCBI Taxonomy" id="173480"/>
    <lineage>
        <taxon>Bacteria</taxon>
        <taxon>Pseudomonadati</taxon>
        <taxon>Gemmatimonadota</taxon>
        <taxon>Gemmatimonadia</taxon>
        <taxon>Gemmatimonadales</taxon>
        <taxon>Gemmatimonadaceae</taxon>
        <taxon>Gemmatimonas</taxon>
    </lineage>
</organism>
<sequence length="180" mass="19227">MTADALHALDVGRALRLAESPVADFRTFADDLSLSVSTAHAAVKRLKLAGLVRPSSAGIGTVNRHALLEFLEHDVRYAFPAAAGAPTRGVPTAHAGPVFAEVMDSAEALVWKDPQGTVEGRALSPLLPRAGRLAERAPGTYALLTAVDALRIGRARERDIARRYIRRVLKVQPAHRSSVA</sequence>
<proteinExistence type="predicted"/>
<dbReference type="OMA" id="WTYPELA"/>
<dbReference type="Proteomes" id="UP000264071">
    <property type="component" value="Unassembled WGS sequence"/>
</dbReference>